<protein>
    <submittedName>
        <fullName evidence="1">Uncharacterized protein</fullName>
    </submittedName>
</protein>
<sequence>MLYFFIIYGKITLNFQKVSKKGLTLIQLFYKITTLFKTLSS</sequence>
<dbReference type="STRING" id="649747.HMPREF0083_00847"/>
<keyword evidence="2" id="KW-1185">Reference proteome</keyword>
<dbReference type="HOGENOM" id="CLU_3264912_0_0_9"/>
<evidence type="ECO:0000313" key="1">
    <source>
        <dbReference type="EMBL" id="ERI11035.1"/>
    </source>
</evidence>
<accession>U1X7T4</accession>
<evidence type="ECO:0000313" key="2">
    <source>
        <dbReference type="Proteomes" id="UP000016511"/>
    </source>
</evidence>
<organism evidence="1 2">
    <name type="scientific">Aneurinibacillus aneurinilyticus ATCC 12856</name>
    <dbReference type="NCBI Taxonomy" id="649747"/>
    <lineage>
        <taxon>Bacteria</taxon>
        <taxon>Bacillati</taxon>
        <taxon>Bacillota</taxon>
        <taxon>Bacilli</taxon>
        <taxon>Bacillales</taxon>
        <taxon>Paenibacillaceae</taxon>
        <taxon>Aneurinibacillus group</taxon>
        <taxon>Aneurinibacillus</taxon>
    </lineage>
</organism>
<proteinExistence type="predicted"/>
<reference evidence="1 2" key="1">
    <citation type="submission" date="2013-08" db="EMBL/GenBank/DDBJ databases">
        <authorList>
            <person name="Weinstock G."/>
            <person name="Sodergren E."/>
            <person name="Wylie T."/>
            <person name="Fulton L."/>
            <person name="Fulton R."/>
            <person name="Fronick C."/>
            <person name="O'Laughlin M."/>
            <person name="Godfrey J."/>
            <person name="Miner T."/>
            <person name="Herter B."/>
            <person name="Appelbaum E."/>
            <person name="Cordes M."/>
            <person name="Lek S."/>
            <person name="Wollam A."/>
            <person name="Pepin K.H."/>
            <person name="Palsikar V.B."/>
            <person name="Mitreva M."/>
            <person name="Wilson R.K."/>
        </authorList>
    </citation>
    <scope>NUCLEOTIDE SEQUENCE [LARGE SCALE GENOMIC DNA]</scope>
    <source>
        <strain evidence="1 2">ATCC 12856</strain>
    </source>
</reference>
<name>U1X7T4_ANEAE</name>
<gene>
    <name evidence="1" type="ORF">HMPREF0083_00847</name>
</gene>
<dbReference type="EMBL" id="AWSJ01000055">
    <property type="protein sequence ID" value="ERI11035.1"/>
    <property type="molecule type" value="Genomic_DNA"/>
</dbReference>
<comment type="caution">
    <text evidence="1">The sequence shown here is derived from an EMBL/GenBank/DDBJ whole genome shotgun (WGS) entry which is preliminary data.</text>
</comment>
<dbReference type="Proteomes" id="UP000016511">
    <property type="component" value="Unassembled WGS sequence"/>
</dbReference>
<dbReference type="AlphaFoldDB" id="U1X7T4"/>